<dbReference type="Pfam" id="PF12924">
    <property type="entry name" value="APP_Cu_bd"/>
    <property type="match status" value="1"/>
</dbReference>
<evidence type="ECO:0000256" key="10">
    <source>
        <dbReference type="SAM" id="Phobius"/>
    </source>
</evidence>
<dbReference type="GO" id="GO:0043025">
    <property type="term" value="C:neuronal cell body"/>
    <property type="evidence" value="ECO:0007669"/>
    <property type="project" value="TreeGrafter"/>
</dbReference>
<dbReference type="InterPro" id="IPR015849">
    <property type="entry name" value="Amyloid_glyco_heparin-bd"/>
</dbReference>
<dbReference type="InterPro" id="IPR024329">
    <property type="entry name" value="Amyloid_glyco_E2_domain"/>
</dbReference>
<feature type="region of interest" description="CuBD subdomain" evidence="8">
    <location>
        <begin position="133"/>
        <end position="193"/>
    </location>
</feature>
<organism evidence="13 14">
    <name type="scientific">Mesorhabditis spiculigera</name>
    <dbReference type="NCBI Taxonomy" id="96644"/>
    <lineage>
        <taxon>Eukaryota</taxon>
        <taxon>Metazoa</taxon>
        <taxon>Ecdysozoa</taxon>
        <taxon>Nematoda</taxon>
        <taxon>Chromadorea</taxon>
        <taxon>Rhabditida</taxon>
        <taxon>Rhabditina</taxon>
        <taxon>Rhabditomorpha</taxon>
        <taxon>Rhabditoidea</taxon>
        <taxon>Rhabditidae</taxon>
        <taxon>Mesorhabditinae</taxon>
        <taxon>Mesorhabditis</taxon>
    </lineage>
</organism>
<feature type="region of interest" description="Disordered" evidence="9">
    <location>
        <begin position="207"/>
        <end position="249"/>
    </location>
</feature>
<feature type="compositionally biased region" description="Acidic residues" evidence="9">
    <location>
        <begin position="214"/>
        <end position="232"/>
    </location>
</feature>
<evidence type="ECO:0000256" key="4">
    <source>
        <dbReference type="ARBA" id="ARBA00022989"/>
    </source>
</evidence>
<dbReference type="SMART" id="SM00006">
    <property type="entry name" value="A4_EXTRA"/>
    <property type="match status" value="1"/>
</dbReference>
<feature type="domain" description="E2" evidence="12">
    <location>
        <begin position="237"/>
        <end position="437"/>
    </location>
</feature>
<feature type="transmembrane region" description="Helical" evidence="10">
    <location>
        <begin position="631"/>
        <end position="649"/>
    </location>
</feature>
<dbReference type="Gene3D" id="2.30.29.30">
    <property type="entry name" value="Pleckstrin-homology domain (PH domain)/Phosphotyrosine-binding domain (PTB)"/>
    <property type="match status" value="1"/>
</dbReference>
<evidence type="ECO:0000256" key="5">
    <source>
        <dbReference type="ARBA" id="ARBA00023136"/>
    </source>
</evidence>
<dbReference type="Pfam" id="PF10515">
    <property type="entry name" value="APP_amyloid"/>
    <property type="match status" value="1"/>
</dbReference>
<feature type="domain" description="E1" evidence="11">
    <location>
        <begin position="32"/>
        <end position="193"/>
    </location>
</feature>
<dbReference type="GO" id="GO:0043005">
    <property type="term" value="C:neuron projection"/>
    <property type="evidence" value="ECO:0007669"/>
    <property type="project" value="TreeGrafter"/>
</dbReference>
<dbReference type="InterPro" id="IPR011993">
    <property type="entry name" value="PH-like_dom_sf"/>
</dbReference>
<keyword evidence="14" id="KW-1185">Reference proteome</keyword>
<evidence type="ECO:0000256" key="7">
    <source>
        <dbReference type="ARBA" id="ARBA00023180"/>
    </source>
</evidence>
<sequence>MNLLALLVVPLAAATQIADMAVNIDDLGRKQSSFVPLVAFQCGFRNKYMSDDGEWVSDANRYATCQSGKLDVLKYCKRAYPTLNITNIVEYSHQVSIEKWCREEGTPCKWTHTVRPFRCIVGEFHSEALQVPKGCKFSHVNGRDQCNDYNHWKDVAMQQCNTKGTTMNVHSFAMLEPCGLDLFTGVEFVCCPAKSADELVEVKPVTEAAKKEEYDDEYDDDDDSESDEDDEPADKKTQDPYFKTVDPDNEHENFKNAMERLERKYRDKLNKVMNEWNELEGRYKKMATKDAKGAEAFKAEMTNRFQKTVGSLEDENKASRHEVEQVHEQRVQEALNEKKRQATHDYRQALALHVGSANKHNVLKTLKSYIRSEEKDRIHILNRYRHLQKTDAPEAAKFKPQLLHRLRYIDLRINGTLAMLRDFPDLESQVRTIALTFWSDLRKENMPELDDPEIAKLNSLNTDDVKVVEIVKKGAAATSTTTAAPKKEAEKVKVLSDTSKNSEEDDDAYYEDEDDEEVRKVKKGPVNVEQQTVDLKPKSASVEIDFEKSGKKDEATQTDDDDDSDSEEDSDEDEEITKTIKELRVDIEPIIKESLQHEEHAIPAYYRHDKLVQDEMSADYSAWKVVGGNEMAFVACLVVFCGLVVAVLFNNRRRRSHAGFIEVDVCTPEERHLSGMQVTGYENPTYSFFDAKP</sequence>
<evidence type="ECO:0000256" key="3">
    <source>
        <dbReference type="ARBA" id="ARBA00022729"/>
    </source>
</evidence>
<name>A0AA36GAY1_9BILA</name>
<reference evidence="13" key="1">
    <citation type="submission" date="2023-06" db="EMBL/GenBank/DDBJ databases">
        <authorList>
            <person name="Delattre M."/>
        </authorList>
    </citation>
    <scope>NUCLEOTIDE SEQUENCE</scope>
    <source>
        <strain evidence="13">AF72</strain>
    </source>
</reference>
<feature type="non-terminal residue" evidence="13">
    <location>
        <position position="693"/>
    </location>
</feature>
<comment type="caution">
    <text evidence="8">Lacks conserved residue(s) required for the propagation of feature annotation.</text>
</comment>
<dbReference type="GO" id="GO:0007417">
    <property type="term" value="P:central nervous system development"/>
    <property type="evidence" value="ECO:0007669"/>
    <property type="project" value="TreeGrafter"/>
</dbReference>
<keyword evidence="6 8" id="KW-1015">Disulfide bond</keyword>
<evidence type="ECO:0000256" key="6">
    <source>
        <dbReference type="ARBA" id="ARBA00023157"/>
    </source>
</evidence>
<dbReference type="PANTHER" id="PTHR23103">
    <property type="entry name" value="ALZHEIMER'S DISEASE BETA-AMYLOID RELATED"/>
    <property type="match status" value="1"/>
</dbReference>
<dbReference type="InterPro" id="IPR008154">
    <property type="entry name" value="Amyloid_glyco_extra"/>
</dbReference>
<feature type="compositionally biased region" description="Acidic residues" evidence="9">
    <location>
        <begin position="556"/>
        <end position="575"/>
    </location>
</feature>
<comment type="caution">
    <text evidence="13">The sequence shown here is derived from an EMBL/GenBank/DDBJ whole genome shotgun (WGS) entry which is preliminary data.</text>
</comment>
<feature type="disulfide bond" evidence="8">
    <location>
        <begin position="42"/>
        <end position="65"/>
    </location>
</feature>
<feature type="compositionally biased region" description="Acidic residues" evidence="9">
    <location>
        <begin position="503"/>
        <end position="516"/>
    </location>
</feature>
<dbReference type="PROSITE" id="PS51870">
    <property type="entry name" value="APP_E2"/>
    <property type="match status" value="1"/>
</dbReference>
<dbReference type="PROSITE" id="PS51869">
    <property type="entry name" value="APP_E1"/>
    <property type="match status" value="1"/>
</dbReference>
<evidence type="ECO:0008006" key="15">
    <source>
        <dbReference type="Google" id="ProtNLM"/>
    </source>
</evidence>
<dbReference type="SUPFAM" id="SSF56491">
    <property type="entry name" value="A heparin-binding domain"/>
    <property type="match status" value="1"/>
</dbReference>
<dbReference type="GO" id="GO:0016020">
    <property type="term" value="C:membrane"/>
    <property type="evidence" value="ECO:0007669"/>
    <property type="project" value="UniProtKB-SubCell"/>
</dbReference>
<dbReference type="InterPro" id="IPR011178">
    <property type="entry name" value="Amyloid_glyco_Cu-bd"/>
</dbReference>
<dbReference type="AlphaFoldDB" id="A0AA36GAY1"/>
<comment type="subcellular location">
    <subcellularLocation>
        <location evidence="1">Membrane</location>
        <topology evidence="1">Single-pass type I membrane protein</topology>
    </subcellularLocation>
</comment>
<evidence type="ECO:0000259" key="11">
    <source>
        <dbReference type="PROSITE" id="PS51869"/>
    </source>
</evidence>
<feature type="compositionally biased region" description="Basic and acidic residues" evidence="9">
    <location>
        <begin position="485"/>
        <end position="494"/>
    </location>
</feature>
<dbReference type="SUPFAM" id="SSF109843">
    <property type="entry name" value="CAPPD, an extracellular domain of amyloid beta A4 protein"/>
    <property type="match status" value="1"/>
</dbReference>
<evidence type="ECO:0000256" key="1">
    <source>
        <dbReference type="ARBA" id="ARBA00004479"/>
    </source>
</evidence>
<protein>
    <recommendedName>
        <fullName evidence="15">Amyloid-beta-like protein</fullName>
    </recommendedName>
</protein>
<dbReference type="GO" id="GO:0046914">
    <property type="term" value="F:transition metal ion binding"/>
    <property type="evidence" value="ECO:0007669"/>
    <property type="project" value="InterPro"/>
</dbReference>
<comment type="similarity">
    <text evidence="8">Belongs to the APP family.</text>
</comment>
<keyword evidence="3" id="KW-0732">Signal</keyword>
<dbReference type="InterPro" id="IPR036669">
    <property type="entry name" value="Amyloid_Cu-bd_sf"/>
</dbReference>
<evidence type="ECO:0000256" key="9">
    <source>
        <dbReference type="SAM" id="MobiDB-lite"/>
    </source>
</evidence>
<evidence type="ECO:0000256" key="8">
    <source>
        <dbReference type="PROSITE-ProRule" id="PRU01217"/>
    </source>
</evidence>
<feature type="disulfide bond" evidence="8">
    <location>
        <begin position="101"/>
        <end position="108"/>
    </location>
</feature>
<evidence type="ECO:0000256" key="2">
    <source>
        <dbReference type="ARBA" id="ARBA00022692"/>
    </source>
</evidence>
<keyword evidence="7" id="KW-0325">Glycoprotein</keyword>
<dbReference type="GO" id="GO:0007409">
    <property type="term" value="P:axonogenesis"/>
    <property type="evidence" value="ECO:0007669"/>
    <property type="project" value="TreeGrafter"/>
</dbReference>
<dbReference type="SUPFAM" id="SSF89811">
    <property type="entry name" value="Amyloid beta a4 protein copper binding domain (domain 2)"/>
    <property type="match status" value="1"/>
</dbReference>
<evidence type="ECO:0000313" key="13">
    <source>
        <dbReference type="EMBL" id="CAJ0578915.1"/>
    </source>
</evidence>
<feature type="region of interest" description="GFLD subdomain" evidence="8">
    <location>
        <begin position="32"/>
        <end position="125"/>
    </location>
</feature>
<dbReference type="InterPro" id="IPR019745">
    <property type="entry name" value="Amyloid_glyco_intracell_CS"/>
</dbReference>
<dbReference type="Pfam" id="PF12925">
    <property type="entry name" value="APP_E2"/>
    <property type="match status" value="1"/>
</dbReference>
<dbReference type="InterPro" id="IPR019543">
    <property type="entry name" value="APP_amyloid_C"/>
</dbReference>
<proteinExistence type="inferred from homology"/>
<dbReference type="PRINTS" id="PR00203">
    <property type="entry name" value="AMYLOIDA4"/>
</dbReference>
<dbReference type="InterPro" id="IPR036176">
    <property type="entry name" value="E2_sf"/>
</dbReference>
<dbReference type="Pfam" id="PF02177">
    <property type="entry name" value="APP_N"/>
    <property type="match status" value="1"/>
</dbReference>
<dbReference type="Gene3D" id="3.30.1490.140">
    <property type="entry name" value="Amyloidogenic glycoprotein, copper-binding domain"/>
    <property type="match status" value="1"/>
</dbReference>
<keyword evidence="5 10" id="KW-0472">Membrane</keyword>
<gene>
    <name evidence="13" type="ORF">MSPICULIGERA_LOCUS17153</name>
</gene>
<dbReference type="PANTHER" id="PTHR23103:SF15">
    <property type="entry name" value="AMYLOID-BETA-LIKE PROTEIN"/>
    <property type="match status" value="1"/>
</dbReference>
<dbReference type="EMBL" id="CATQJA010002655">
    <property type="protein sequence ID" value="CAJ0578915.1"/>
    <property type="molecule type" value="Genomic_DNA"/>
</dbReference>
<dbReference type="Gene3D" id="1.20.120.770">
    <property type="entry name" value="Amyloid precursor protein, E2 domain"/>
    <property type="match status" value="1"/>
</dbReference>
<accession>A0AA36GAY1</accession>
<dbReference type="Proteomes" id="UP001177023">
    <property type="component" value="Unassembled WGS sequence"/>
</dbReference>
<dbReference type="Gene3D" id="3.90.570.10">
    <property type="entry name" value="Amyloidogenic glycoprotein, heparin-binding domain"/>
    <property type="match status" value="1"/>
</dbReference>
<feature type="compositionally biased region" description="Basic and acidic residues" evidence="9">
    <location>
        <begin position="545"/>
        <end position="555"/>
    </location>
</feature>
<feature type="region of interest" description="Disordered" evidence="9">
    <location>
        <begin position="477"/>
        <end position="576"/>
    </location>
</feature>
<evidence type="ECO:0000313" key="14">
    <source>
        <dbReference type="Proteomes" id="UP001177023"/>
    </source>
</evidence>
<dbReference type="PROSITE" id="PS00319">
    <property type="entry name" value="APP_CUBD"/>
    <property type="match status" value="1"/>
</dbReference>
<evidence type="ECO:0000259" key="12">
    <source>
        <dbReference type="PROSITE" id="PS51870"/>
    </source>
</evidence>
<keyword evidence="2 10" id="KW-0812">Transmembrane</keyword>
<keyword evidence="4 10" id="KW-1133">Transmembrane helix</keyword>
<dbReference type="GO" id="GO:0008201">
    <property type="term" value="F:heparin binding"/>
    <property type="evidence" value="ECO:0007669"/>
    <property type="project" value="UniProtKB-UniRule"/>
</dbReference>
<dbReference type="InterPro" id="IPR008155">
    <property type="entry name" value="Amyloid_glyco"/>
</dbReference>
<dbReference type="InterPro" id="IPR036454">
    <property type="entry name" value="Amyloid_glyco_heparin-bd_sf"/>
</dbReference>
<dbReference type="PROSITE" id="PS00320">
    <property type="entry name" value="APP_INTRA"/>
    <property type="match status" value="1"/>
</dbReference>
<dbReference type="InterPro" id="IPR019744">
    <property type="entry name" value="APP_CUBD_CS"/>
</dbReference>